<dbReference type="OrthoDB" id="9790390at2"/>
<dbReference type="PRINTS" id="PR00421">
    <property type="entry name" value="THIOREDOXIN"/>
</dbReference>
<dbReference type="SUPFAM" id="SSF52833">
    <property type="entry name" value="Thioredoxin-like"/>
    <property type="match status" value="1"/>
</dbReference>
<evidence type="ECO:0000313" key="9">
    <source>
        <dbReference type="EMBL" id="OEJ67779.1"/>
    </source>
</evidence>
<dbReference type="NCBIfam" id="TIGR01068">
    <property type="entry name" value="thioredoxin"/>
    <property type="match status" value="1"/>
</dbReference>
<evidence type="ECO:0000256" key="7">
    <source>
        <dbReference type="NCBIfam" id="TIGR01068"/>
    </source>
</evidence>
<organism evidence="9 10">
    <name type="scientific">Magnetovibrio blakemorei</name>
    <dbReference type="NCBI Taxonomy" id="28181"/>
    <lineage>
        <taxon>Bacteria</taxon>
        <taxon>Pseudomonadati</taxon>
        <taxon>Pseudomonadota</taxon>
        <taxon>Alphaproteobacteria</taxon>
        <taxon>Rhodospirillales</taxon>
        <taxon>Magnetovibrionaceae</taxon>
        <taxon>Magnetovibrio</taxon>
    </lineage>
</organism>
<dbReference type="Gene3D" id="2.30.30.380">
    <property type="entry name" value="Zn-finger domain of Sec23/24"/>
    <property type="match status" value="1"/>
</dbReference>
<dbReference type="EMBL" id="MCGG01000020">
    <property type="protein sequence ID" value="OEJ67779.1"/>
    <property type="molecule type" value="Genomic_DNA"/>
</dbReference>
<dbReference type="FunFam" id="3.40.30.10:FF:000001">
    <property type="entry name" value="Thioredoxin"/>
    <property type="match status" value="1"/>
</dbReference>
<dbReference type="InterPro" id="IPR049299">
    <property type="entry name" value="Thio2_N"/>
</dbReference>
<dbReference type="InterPro" id="IPR005746">
    <property type="entry name" value="Thioredoxin"/>
</dbReference>
<keyword evidence="10" id="KW-1185">Reference proteome</keyword>
<keyword evidence="2" id="KW-0813">Transport</keyword>
<evidence type="ECO:0000256" key="2">
    <source>
        <dbReference type="ARBA" id="ARBA00022448"/>
    </source>
</evidence>
<dbReference type="Pfam" id="PF21352">
    <property type="entry name" value="Zn_ribbon_Thio2"/>
    <property type="match status" value="1"/>
</dbReference>
<dbReference type="PROSITE" id="PS51352">
    <property type="entry name" value="THIOREDOXIN_2"/>
    <property type="match status" value="1"/>
</dbReference>
<sequence>MPDTFHAVCPHCSTTNRLPKSRPASAAKCGKCGARMFEGAPLALTGKTFQRHIASNDIPLVVDFWADWCGPCKMMAPEFAKVAAALEPLARFAKVDTEAEQAIAAQFGIRSIPTLIVFKGGKEIARQAGAMPAEQLKAWVGQFT</sequence>
<feature type="domain" description="Thioredoxin" evidence="8">
    <location>
        <begin position="30"/>
        <end position="144"/>
    </location>
</feature>
<comment type="caution">
    <text evidence="9">The sequence shown here is derived from an EMBL/GenBank/DDBJ whole genome shotgun (WGS) entry which is preliminary data.</text>
</comment>
<evidence type="ECO:0000256" key="5">
    <source>
        <dbReference type="ARBA" id="ARBA00023157"/>
    </source>
</evidence>
<dbReference type="Pfam" id="PF00085">
    <property type="entry name" value="Thioredoxin"/>
    <property type="match status" value="1"/>
</dbReference>
<dbReference type="InterPro" id="IPR036249">
    <property type="entry name" value="Thioredoxin-like_sf"/>
</dbReference>
<dbReference type="GO" id="GO:0005737">
    <property type="term" value="C:cytoplasm"/>
    <property type="evidence" value="ECO:0007669"/>
    <property type="project" value="TreeGrafter"/>
</dbReference>
<accession>A0A1E5Q8R2</accession>
<dbReference type="CDD" id="cd02947">
    <property type="entry name" value="TRX_family"/>
    <property type="match status" value="1"/>
</dbReference>
<dbReference type="InterPro" id="IPR017937">
    <property type="entry name" value="Thioredoxin_CS"/>
</dbReference>
<dbReference type="GO" id="GO:0046872">
    <property type="term" value="F:metal ion binding"/>
    <property type="evidence" value="ECO:0007669"/>
    <property type="project" value="UniProtKB-KW"/>
</dbReference>
<evidence type="ECO:0000256" key="4">
    <source>
        <dbReference type="ARBA" id="ARBA00022982"/>
    </source>
</evidence>
<keyword evidence="4" id="KW-0249">Electron transport</keyword>
<evidence type="ECO:0000256" key="6">
    <source>
        <dbReference type="ARBA" id="ARBA00023284"/>
    </source>
</evidence>
<dbReference type="STRING" id="28181.BEN30_08290"/>
<comment type="similarity">
    <text evidence="1">Belongs to the thioredoxin family.</text>
</comment>
<evidence type="ECO:0000256" key="3">
    <source>
        <dbReference type="ARBA" id="ARBA00022723"/>
    </source>
</evidence>
<evidence type="ECO:0000256" key="1">
    <source>
        <dbReference type="ARBA" id="ARBA00008987"/>
    </source>
</evidence>
<proteinExistence type="inferred from homology"/>
<keyword evidence="5" id="KW-1015">Disulfide bond</keyword>
<keyword evidence="3" id="KW-0479">Metal-binding</keyword>
<name>A0A1E5Q8R2_9PROT</name>
<dbReference type="PANTHER" id="PTHR45663:SF11">
    <property type="entry name" value="GEO12009P1"/>
    <property type="match status" value="1"/>
</dbReference>
<dbReference type="AlphaFoldDB" id="A0A1E5Q8R2"/>
<dbReference type="PANTHER" id="PTHR45663">
    <property type="entry name" value="GEO12009P1"/>
    <property type="match status" value="1"/>
</dbReference>
<evidence type="ECO:0000259" key="8">
    <source>
        <dbReference type="PROSITE" id="PS51352"/>
    </source>
</evidence>
<dbReference type="Gene3D" id="3.40.30.10">
    <property type="entry name" value="Glutaredoxin"/>
    <property type="match status" value="1"/>
</dbReference>
<dbReference type="NCBIfam" id="NF008229">
    <property type="entry name" value="PRK10996.1"/>
    <property type="match status" value="1"/>
</dbReference>
<dbReference type="PROSITE" id="PS00194">
    <property type="entry name" value="THIOREDOXIN_1"/>
    <property type="match status" value="1"/>
</dbReference>
<gene>
    <name evidence="9" type="ORF">BEN30_08290</name>
</gene>
<reference evidence="10" key="1">
    <citation type="submission" date="2016-07" db="EMBL/GenBank/DDBJ databases">
        <authorList>
            <person name="Florea S."/>
            <person name="Webb J.S."/>
            <person name="Jaromczyk J."/>
            <person name="Schardl C.L."/>
        </authorList>
    </citation>
    <scope>NUCLEOTIDE SEQUENCE [LARGE SCALE GENOMIC DNA]</scope>
    <source>
        <strain evidence="10">MV-1</strain>
    </source>
</reference>
<dbReference type="Proteomes" id="UP000095347">
    <property type="component" value="Unassembled WGS sequence"/>
</dbReference>
<dbReference type="RefSeq" id="WP_069957640.1">
    <property type="nucleotide sequence ID" value="NZ_MCGG01000020.1"/>
</dbReference>
<keyword evidence="6" id="KW-0676">Redox-active center</keyword>
<dbReference type="InterPro" id="IPR013766">
    <property type="entry name" value="Thioredoxin_domain"/>
</dbReference>
<dbReference type="GO" id="GO:0015035">
    <property type="term" value="F:protein-disulfide reductase activity"/>
    <property type="evidence" value="ECO:0007669"/>
    <property type="project" value="UniProtKB-UniRule"/>
</dbReference>
<evidence type="ECO:0000313" key="10">
    <source>
        <dbReference type="Proteomes" id="UP000095347"/>
    </source>
</evidence>
<protein>
    <recommendedName>
        <fullName evidence="7">Thioredoxin</fullName>
    </recommendedName>
</protein>